<dbReference type="RefSeq" id="WP_209635116.1">
    <property type="nucleotide sequence ID" value="NZ_JAGINW010000001.1"/>
</dbReference>
<dbReference type="PANTHER" id="PTHR43861">
    <property type="entry name" value="TRANS-ACONITATE 2-METHYLTRANSFERASE-RELATED"/>
    <property type="match status" value="1"/>
</dbReference>
<accession>A0ABS4T8P2</accession>
<keyword evidence="5" id="KW-1185">Reference proteome</keyword>
<keyword evidence="2" id="KW-0808">Transferase</keyword>
<dbReference type="Gene3D" id="3.40.50.150">
    <property type="entry name" value="Vaccinia Virus protein VP39"/>
    <property type="match status" value="1"/>
</dbReference>
<evidence type="ECO:0000256" key="1">
    <source>
        <dbReference type="ARBA" id="ARBA00022603"/>
    </source>
</evidence>
<protein>
    <submittedName>
        <fullName evidence="4">SAM-dependent methyltransferase</fullName>
    </submittedName>
</protein>
<evidence type="ECO:0000313" key="5">
    <source>
        <dbReference type="Proteomes" id="UP001519332"/>
    </source>
</evidence>
<dbReference type="PANTHER" id="PTHR43861:SF1">
    <property type="entry name" value="TRANS-ACONITATE 2-METHYLTRANSFERASE"/>
    <property type="match status" value="1"/>
</dbReference>
<keyword evidence="1 4" id="KW-0489">Methyltransferase</keyword>
<proteinExistence type="predicted"/>
<dbReference type="Proteomes" id="UP001519332">
    <property type="component" value="Unassembled WGS sequence"/>
</dbReference>
<dbReference type="Pfam" id="PF13649">
    <property type="entry name" value="Methyltransf_25"/>
    <property type="match status" value="1"/>
</dbReference>
<dbReference type="InterPro" id="IPR029063">
    <property type="entry name" value="SAM-dependent_MTases_sf"/>
</dbReference>
<dbReference type="CDD" id="cd02440">
    <property type="entry name" value="AdoMet_MTases"/>
    <property type="match status" value="1"/>
</dbReference>
<evidence type="ECO:0000259" key="3">
    <source>
        <dbReference type="Pfam" id="PF13649"/>
    </source>
</evidence>
<dbReference type="GO" id="GO:0008168">
    <property type="term" value="F:methyltransferase activity"/>
    <property type="evidence" value="ECO:0007669"/>
    <property type="project" value="UniProtKB-KW"/>
</dbReference>
<dbReference type="EMBL" id="JAGINW010000001">
    <property type="protein sequence ID" value="MBP2320691.1"/>
    <property type="molecule type" value="Genomic_DNA"/>
</dbReference>
<reference evidence="4 5" key="1">
    <citation type="submission" date="2021-03" db="EMBL/GenBank/DDBJ databases">
        <title>Sequencing the genomes of 1000 actinobacteria strains.</title>
        <authorList>
            <person name="Klenk H.-P."/>
        </authorList>
    </citation>
    <scope>NUCLEOTIDE SEQUENCE [LARGE SCALE GENOMIC DNA]</scope>
    <source>
        <strain evidence="4 5">DSM 46670</strain>
    </source>
</reference>
<name>A0ABS4T8P2_9PSEU</name>
<dbReference type="SUPFAM" id="SSF53335">
    <property type="entry name" value="S-adenosyl-L-methionine-dependent methyltransferases"/>
    <property type="match status" value="1"/>
</dbReference>
<dbReference type="GO" id="GO:0032259">
    <property type="term" value="P:methylation"/>
    <property type="evidence" value="ECO:0007669"/>
    <property type="project" value="UniProtKB-KW"/>
</dbReference>
<gene>
    <name evidence="4" type="ORF">JOF56_001076</name>
</gene>
<organism evidence="4 5">
    <name type="scientific">Kibdelosporangium banguiense</name>
    <dbReference type="NCBI Taxonomy" id="1365924"/>
    <lineage>
        <taxon>Bacteria</taxon>
        <taxon>Bacillati</taxon>
        <taxon>Actinomycetota</taxon>
        <taxon>Actinomycetes</taxon>
        <taxon>Pseudonocardiales</taxon>
        <taxon>Pseudonocardiaceae</taxon>
        <taxon>Kibdelosporangium</taxon>
    </lineage>
</organism>
<evidence type="ECO:0000256" key="2">
    <source>
        <dbReference type="ARBA" id="ARBA00022679"/>
    </source>
</evidence>
<evidence type="ECO:0000313" key="4">
    <source>
        <dbReference type="EMBL" id="MBP2320691.1"/>
    </source>
</evidence>
<comment type="caution">
    <text evidence="4">The sequence shown here is derived from an EMBL/GenBank/DDBJ whole genome shotgun (WGS) entry which is preliminary data.</text>
</comment>
<sequence>MTDYLTMTRDAYDTFAETYASEVPARFAKDPVLRSMLSAFAAQVTGPVMEVGCGPGHVTAHLASLGLSVSGTDLSPRMIEVARRTYPDLQFSVASMTALDLADGTLGGLVSWWSLLHLPPDVVPVAFAEFRRVLAPDGLLVVGFAVGDEILRPESAYGHDVTFDAYMRQPKDVEAHLTQSGFAVTATMTIIGPKRPGVVLMAQKQ</sequence>
<dbReference type="InterPro" id="IPR041698">
    <property type="entry name" value="Methyltransf_25"/>
</dbReference>
<feature type="domain" description="Methyltransferase" evidence="3">
    <location>
        <begin position="48"/>
        <end position="138"/>
    </location>
</feature>